<dbReference type="Pfam" id="PF08240">
    <property type="entry name" value="ADH_N"/>
    <property type="match status" value="1"/>
</dbReference>
<dbReference type="InterPro" id="IPR011032">
    <property type="entry name" value="GroES-like_sf"/>
</dbReference>
<dbReference type="Gene3D" id="3.90.180.10">
    <property type="entry name" value="Medium-chain alcohol dehydrogenases, catalytic domain"/>
    <property type="match status" value="2"/>
</dbReference>
<dbReference type="PANTHER" id="PTHR44154:SF1">
    <property type="entry name" value="QUINONE OXIDOREDUCTASE"/>
    <property type="match status" value="1"/>
</dbReference>
<dbReference type="RefSeq" id="WP_281893146.1">
    <property type="nucleotide sequence ID" value="NZ_BSDI01000005.1"/>
</dbReference>
<sequence length="444" mass="47053">MPASELAEAVVAGASPEDLLACPVPASYRAAHLLRADAEAFAGESNLDVRRSIHIGPVDMPALAPDEVLVAVMASSINFNTVWSATFHPVPTFAFLGRMARQSRWGARHDQPWHVIGSDASGVVVRVGAAVSRWAVGDRVVVTPAQVDAEDPAVHSDSMTGDQRAWGYETNFGGLADFAVVKSTQLLPKPPHLTWEEAACNTLCAATAYRMLISPLGSGMRLGDVVLVWGATGGLGGYAVQLVLAAGGIPVGVVSSESKVDLLHRLGCSRVVNRESLPPSPDGLRDPKVWRALGEEVRRQVGEDPHVVFEYTGQETFGASVYVARTGGTVVTCGSSSGYAHQYDNRYLWMRLKRIVGSHGANYQEAAEVNRLIRLGVVVPTLSRVYPLAEAAEATRTVQLGSHVGKVGVRCLAPADGLGVDDPAARAAVGEDRLELFRSAGVPA</sequence>
<dbReference type="InterPro" id="IPR013154">
    <property type="entry name" value="ADH-like_N"/>
</dbReference>
<feature type="domain" description="Enoyl reductase (ER)" evidence="2">
    <location>
        <begin position="48"/>
        <end position="409"/>
    </location>
</feature>
<evidence type="ECO:0000313" key="3">
    <source>
        <dbReference type="EMBL" id="GLH96021.1"/>
    </source>
</evidence>
<dbReference type="PANTHER" id="PTHR44154">
    <property type="entry name" value="QUINONE OXIDOREDUCTASE"/>
    <property type="match status" value="1"/>
</dbReference>
<reference evidence="3" key="1">
    <citation type="submission" date="2022-12" db="EMBL/GenBank/DDBJ databases">
        <title>New Phytohabitans aurantiacus sp. RD004123 nov., an actinomycete isolated from soil.</title>
        <authorList>
            <person name="Triningsih D.W."/>
            <person name="Harunari E."/>
            <person name="Igarashi Y."/>
        </authorList>
    </citation>
    <scope>NUCLEOTIDE SEQUENCE</scope>
    <source>
        <strain evidence="3">RD004123</strain>
    </source>
</reference>
<keyword evidence="1" id="KW-0521">NADP</keyword>
<dbReference type="SMART" id="SM00829">
    <property type="entry name" value="PKS_ER"/>
    <property type="match status" value="1"/>
</dbReference>
<dbReference type="EMBL" id="BSDI01000005">
    <property type="protein sequence ID" value="GLH96021.1"/>
    <property type="molecule type" value="Genomic_DNA"/>
</dbReference>
<keyword evidence="4" id="KW-1185">Reference proteome</keyword>
<name>A0ABQ5QQZ6_9ACTN</name>
<proteinExistence type="predicted"/>
<protein>
    <submittedName>
        <fullName evidence="3">Crotonyl-CoA reductase</fullName>
    </submittedName>
</protein>
<gene>
    <name evidence="3" type="primary">qor_1</name>
    <name evidence="3" type="ORF">Pa4123_12940</name>
</gene>
<evidence type="ECO:0000259" key="2">
    <source>
        <dbReference type="SMART" id="SM00829"/>
    </source>
</evidence>
<dbReference type="Pfam" id="PF00107">
    <property type="entry name" value="ADH_zinc_N"/>
    <property type="match status" value="1"/>
</dbReference>
<dbReference type="InterPro" id="IPR036291">
    <property type="entry name" value="NAD(P)-bd_dom_sf"/>
</dbReference>
<dbReference type="SUPFAM" id="SSF50129">
    <property type="entry name" value="GroES-like"/>
    <property type="match status" value="1"/>
</dbReference>
<organism evidence="3 4">
    <name type="scientific">Phytohabitans aurantiacus</name>
    <dbReference type="NCBI Taxonomy" id="3016789"/>
    <lineage>
        <taxon>Bacteria</taxon>
        <taxon>Bacillati</taxon>
        <taxon>Actinomycetota</taxon>
        <taxon>Actinomycetes</taxon>
        <taxon>Micromonosporales</taxon>
        <taxon>Micromonosporaceae</taxon>
    </lineage>
</organism>
<evidence type="ECO:0000313" key="4">
    <source>
        <dbReference type="Proteomes" id="UP001144280"/>
    </source>
</evidence>
<dbReference type="NCBIfam" id="TIGR01751">
    <property type="entry name" value="crot-CoA-red"/>
    <property type="match status" value="1"/>
</dbReference>
<dbReference type="InterPro" id="IPR051603">
    <property type="entry name" value="Zinc-ADH_QOR/CCCR"/>
</dbReference>
<dbReference type="InterPro" id="IPR010085">
    <property type="entry name" value="Crot_CoA_red"/>
</dbReference>
<comment type="caution">
    <text evidence="3">The sequence shown here is derived from an EMBL/GenBank/DDBJ whole genome shotgun (WGS) entry which is preliminary data.</text>
</comment>
<dbReference type="Proteomes" id="UP001144280">
    <property type="component" value="Unassembled WGS sequence"/>
</dbReference>
<accession>A0ABQ5QQZ6</accession>
<dbReference type="SUPFAM" id="SSF51735">
    <property type="entry name" value="NAD(P)-binding Rossmann-fold domains"/>
    <property type="match status" value="1"/>
</dbReference>
<dbReference type="InterPro" id="IPR013149">
    <property type="entry name" value="ADH-like_C"/>
</dbReference>
<dbReference type="InterPro" id="IPR020843">
    <property type="entry name" value="ER"/>
</dbReference>
<evidence type="ECO:0000256" key="1">
    <source>
        <dbReference type="ARBA" id="ARBA00022857"/>
    </source>
</evidence>